<dbReference type="InterPro" id="IPR019606">
    <property type="entry name" value="GerMN"/>
</dbReference>
<dbReference type="Proteomes" id="UP000219612">
    <property type="component" value="Unassembled WGS sequence"/>
</dbReference>
<keyword evidence="4" id="KW-0449">Lipoprotein</keyword>
<dbReference type="OrthoDB" id="5172668at2"/>
<evidence type="ECO:0000259" key="3">
    <source>
        <dbReference type="Pfam" id="PF25976"/>
    </source>
</evidence>
<dbReference type="SUPFAM" id="SSF50969">
    <property type="entry name" value="YVTN repeat-like/Quinoprotein amine dehydrogenase"/>
    <property type="match status" value="1"/>
</dbReference>
<dbReference type="InterPro" id="IPR059026">
    <property type="entry name" value="LpqB_N"/>
</dbReference>
<name>A0A285GYU0_9ACTN</name>
<reference evidence="5" key="1">
    <citation type="submission" date="2017-09" db="EMBL/GenBank/DDBJ databases">
        <authorList>
            <person name="Varghese N."/>
            <person name="Submissions S."/>
        </authorList>
    </citation>
    <scope>NUCLEOTIDE SEQUENCE [LARGE SCALE GENOMIC DNA]</scope>
    <source>
        <strain evidence="5">CGMCC 4.6857</strain>
    </source>
</reference>
<proteinExistence type="predicted"/>
<sequence length="604" mass="63749">MRRLLVGVVALAVLVPGGCGIPDRSEVTVIGDGRSAGVSVEDEAPPPIQYKREAATNPRELVQYYLQAAAGDPQTALERVKAFLAPEEAADFTNTDVRVVREAESILGGYSPTDSVVTITEQQVGNLTSNGELVPAAPTPDSTYKIKVGTVEGRSGLWILDAPQVMLLTADALSAFYQRRAIYFWNKDNTSLVPDLRYMPRSVPAVQQPTKILQWLAAGPSDWLRDSVQALPQGTDVADNIPAVTDETLQINLTAQTIPAGSDAGAMDRLRRQVQWSIYPVVPRTLEIKIGRQDPVSFKDGEYRESNLAYFLDDSPERFVVFGGAVRRLKETPRAEEPVPVLKEAANKGITTAALSSSTTHEFAAVVTGSGSGQRLRVAAAPIGQQADLKEVKLQGALGQPVWAQTGGTGAAGAVGLITAGGHLYSFGADGGVAQRVEWQGDPGTVTAISVAPDGRRVALVSGGRLYRTVLNSSADGVAMSGPQQVLPPNLKSVTAVAWSSQSYLAVAGVRADNNRVSVIDVTVDGALSATRLADIGAEPVSYLTAYPENPITGTETSDSEAYVAGGEAWDVFSQPNPITKANLAGPAVNAPATVKPTAPLYLN</sequence>
<dbReference type="Pfam" id="PF10647">
    <property type="entry name" value="Gmad1"/>
    <property type="match status" value="1"/>
</dbReference>
<feature type="domain" description="GerMN" evidence="1">
    <location>
        <begin position="182"/>
        <end position="277"/>
    </location>
</feature>
<dbReference type="Gene3D" id="2.130.10.10">
    <property type="entry name" value="YVTN repeat-like/Quinoprotein amine dehydrogenase"/>
    <property type="match status" value="1"/>
</dbReference>
<dbReference type="Pfam" id="PF25976">
    <property type="entry name" value="LpqB_N"/>
    <property type="match status" value="1"/>
</dbReference>
<gene>
    <name evidence="4" type="ORF">SAMN05421748_103118</name>
</gene>
<feature type="domain" description="Lipoprotein LpqB C-terminal" evidence="2">
    <location>
        <begin position="337"/>
        <end position="554"/>
    </location>
</feature>
<keyword evidence="5" id="KW-1185">Reference proteome</keyword>
<accession>A0A285GYU0</accession>
<dbReference type="Pfam" id="PF10646">
    <property type="entry name" value="Germane"/>
    <property type="match status" value="1"/>
</dbReference>
<dbReference type="RefSeq" id="WP_097319351.1">
    <property type="nucleotide sequence ID" value="NZ_OBDY01000003.1"/>
</dbReference>
<dbReference type="AlphaFoldDB" id="A0A285GYU0"/>
<evidence type="ECO:0000313" key="5">
    <source>
        <dbReference type="Proteomes" id="UP000219612"/>
    </source>
</evidence>
<evidence type="ECO:0000313" key="4">
    <source>
        <dbReference type="EMBL" id="SNY28682.1"/>
    </source>
</evidence>
<dbReference type="InterPro" id="IPR011044">
    <property type="entry name" value="Quino_amine_DH_bsu"/>
</dbReference>
<protein>
    <submittedName>
        <fullName evidence="4">Lipoprotein LpqB beta-propeller domain-containing protein</fullName>
    </submittedName>
</protein>
<dbReference type="InterPro" id="IPR018910">
    <property type="entry name" value="LpqB_C"/>
</dbReference>
<feature type="domain" description="Lipoprotein LpqB N-terminal" evidence="3">
    <location>
        <begin position="56"/>
        <end position="169"/>
    </location>
</feature>
<organism evidence="4 5">
    <name type="scientific">Paractinoplanes atraurantiacus</name>
    <dbReference type="NCBI Taxonomy" id="1036182"/>
    <lineage>
        <taxon>Bacteria</taxon>
        <taxon>Bacillati</taxon>
        <taxon>Actinomycetota</taxon>
        <taxon>Actinomycetes</taxon>
        <taxon>Micromonosporales</taxon>
        <taxon>Micromonosporaceae</taxon>
        <taxon>Paractinoplanes</taxon>
    </lineage>
</organism>
<evidence type="ECO:0000259" key="1">
    <source>
        <dbReference type="Pfam" id="PF10646"/>
    </source>
</evidence>
<dbReference type="EMBL" id="OBDY01000003">
    <property type="protein sequence ID" value="SNY28682.1"/>
    <property type="molecule type" value="Genomic_DNA"/>
</dbReference>
<dbReference type="InterPro" id="IPR015943">
    <property type="entry name" value="WD40/YVTN_repeat-like_dom_sf"/>
</dbReference>
<evidence type="ECO:0000259" key="2">
    <source>
        <dbReference type="Pfam" id="PF10647"/>
    </source>
</evidence>